<evidence type="ECO:0000256" key="12">
    <source>
        <dbReference type="RuleBase" id="RU363002"/>
    </source>
</evidence>
<dbReference type="GO" id="GO:0046872">
    <property type="term" value="F:metal ion binding"/>
    <property type="evidence" value="ECO:0007669"/>
    <property type="project" value="UniProtKB-UniRule"/>
</dbReference>
<comment type="caution">
    <text evidence="13">The sequence shown here is derived from an EMBL/GenBank/DDBJ whole genome shotgun (WGS) entry which is preliminary data.</text>
</comment>
<evidence type="ECO:0000256" key="9">
    <source>
        <dbReference type="ARBA" id="ARBA00048540"/>
    </source>
</evidence>
<evidence type="ECO:0000256" key="5">
    <source>
        <dbReference type="ARBA" id="ARBA00022723"/>
    </source>
</evidence>
<organism evidence="13 14">
    <name type="scientific">Candidatus Avoscillospira stercorigallinarum</name>
    <dbReference type="NCBI Taxonomy" id="2840708"/>
    <lineage>
        <taxon>Bacteria</taxon>
        <taxon>Bacillati</taxon>
        <taxon>Bacillota</taxon>
        <taxon>Clostridia</taxon>
        <taxon>Eubacteriales</taxon>
        <taxon>Oscillospiraceae</taxon>
        <taxon>Oscillospiraceae incertae sedis</taxon>
        <taxon>Candidatus Avoscillospira</taxon>
    </lineage>
</organism>
<dbReference type="Proteomes" id="UP000886874">
    <property type="component" value="Unassembled WGS sequence"/>
</dbReference>
<comment type="similarity">
    <text evidence="10 12">Belongs to the ApbE family.</text>
</comment>
<keyword evidence="12" id="KW-0997">Cell inner membrane</keyword>
<feature type="binding site" evidence="11">
    <location>
        <position position="292"/>
    </location>
    <ligand>
        <name>Mg(2+)</name>
        <dbReference type="ChEBI" id="CHEBI:18420"/>
    </ligand>
</feature>
<keyword evidence="12" id="KW-1003">Cell membrane</keyword>
<comment type="catalytic activity">
    <reaction evidence="9 10 12">
        <text>L-threonyl-[protein] + FAD = FMN-L-threonyl-[protein] + AMP + H(+)</text>
        <dbReference type="Rhea" id="RHEA:36847"/>
        <dbReference type="Rhea" id="RHEA-COMP:11060"/>
        <dbReference type="Rhea" id="RHEA-COMP:11061"/>
        <dbReference type="ChEBI" id="CHEBI:15378"/>
        <dbReference type="ChEBI" id="CHEBI:30013"/>
        <dbReference type="ChEBI" id="CHEBI:57692"/>
        <dbReference type="ChEBI" id="CHEBI:74257"/>
        <dbReference type="ChEBI" id="CHEBI:456215"/>
        <dbReference type="EC" id="2.7.1.180"/>
    </reaction>
</comment>
<dbReference type="GO" id="GO:0005886">
    <property type="term" value="C:plasma membrane"/>
    <property type="evidence" value="ECO:0007669"/>
    <property type="project" value="UniProtKB-SubCell"/>
</dbReference>
<accession>A0A9D0Z4S7</accession>
<evidence type="ECO:0000256" key="11">
    <source>
        <dbReference type="PIRSR" id="PIRSR006268-2"/>
    </source>
</evidence>
<keyword evidence="12" id="KW-0472">Membrane</keyword>
<keyword evidence="7 10" id="KW-0460">Magnesium</keyword>
<evidence type="ECO:0000313" key="14">
    <source>
        <dbReference type="Proteomes" id="UP000886874"/>
    </source>
</evidence>
<dbReference type="Gene3D" id="3.10.520.10">
    <property type="entry name" value="ApbE-like domains"/>
    <property type="match status" value="1"/>
</dbReference>
<dbReference type="EC" id="2.7.1.180" evidence="1 10"/>
<dbReference type="InterPro" id="IPR024932">
    <property type="entry name" value="ApbE"/>
</dbReference>
<keyword evidence="4 10" id="KW-0808">Transferase</keyword>
<reference evidence="13" key="2">
    <citation type="journal article" date="2021" name="PeerJ">
        <title>Extensive microbial diversity within the chicken gut microbiome revealed by metagenomics and culture.</title>
        <authorList>
            <person name="Gilroy R."/>
            <person name="Ravi A."/>
            <person name="Getino M."/>
            <person name="Pursley I."/>
            <person name="Horton D.L."/>
            <person name="Alikhan N.F."/>
            <person name="Baker D."/>
            <person name="Gharbi K."/>
            <person name="Hall N."/>
            <person name="Watson M."/>
            <person name="Adriaenssens E.M."/>
            <person name="Foster-Nyarko E."/>
            <person name="Jarju S."/>
            <person name="Secka A."/>
            <person name="Antonio M."/>
            <person name="Oren A."/>
            <person name="Chaudhuri R.R."/>
            <person name="La Ragione R."/>
            <person name="Hildebrand F."/>
            <person name="Pallen M.J."/>
        </authorList>
    </citation>
    <scope>NUCLEOTIDE SEQUENCE</scope>
    <source>
        <strain evidence="13">ChiSjej2B20-13462</strain>
    </source>
</reference>
<comment type="cofactor">
    <cofactor evidence="11">
        <name>Mg(2+)</name>
        <dbReference type="ChEBI" id="CHEBI:18420"/>
    </cofactor>
    <cofactor evidence="11">
        <name>Mn(2+)</name>
        <dbReference type="ChEBI" id="CHEBI:29035"/>
    </cofactor>
    <text evidence="11">Magnesium. Can also use manganese.</text>
</comment>
<dbReference type="PANTHER" id="PTHR30040:SF2">
    <property type="entry name" value="FAD:PROTEIN FMN TRANSFERASE"/>
    <property type="match status" value="1"/>
</dbReference>
<dbReference type="EMBL" id="DVFN01000017">
    <property type="protein sequence ID" value="HIQ68979.1"/>
    <property type="molecule type" value="Genomic_DNA"/>
</dbReference>
<dbReference type="Pfam" id="PF02424">
    <property type="entry name" value="ApbE"/>
    <property type="match status" value="1"/>
</dbReference>
<evidence type="ECO:0000256" key="6">
    <source>
        <dbReference type="ARBA" id="ARBA00022827"/>
    </source>
</evidence>
<evidence type="ECO:0000256" key="4">
    <source>
        <dbReference type="ARBA" id="ARBA00022679"/>
    </source>
</evidence>
<dbReference type="AlphaFoldDB" id="A0A9D0Z4S7"/>
<sequence length="334" mass="36075">MKRLLWLVGALLLLSGCGTEMQRYEATYWDVFDTVTTVTGYAAGQAEFDAAAREIHDALLEYHRLYNIYESYDGLRNLKTVNDQAGIGPVPVDTRILSLLQFAQTAWTETGGRVNAAMGSVLALWHDAREQALEDPDRAALPDRSALEAAALHTDLSALELDLEAGTAFLTDPDTALDVGALAKGYAVEQVAAAAPDHFLISVGGNVCATGPKPDGTPWTVAVENPDGGDFLKLLYAEDRSVVTSGDYQRYFELDGVRYHHIIDPDTLEPAAYWRSVTVVAESSAAADCLSTALFTLPQAEGQRLLDQWGAEALWIGRDGAQVMSPGFSAYLAS</sequence>
<evidence type="ECO:0000256" key="10">
    <source>
        <dbReference type="PIRNR" id="PIRNR006268"/>
    </source>
</evidence>
<evidence type="ECO:0000256" key="1">
    <source>
        <dbReference type="ARBA" id="ARBA00011955"/>
    </source>
</evidence>
<keyword evidence="6 10" id="KW-0274">FAD</keyword>
<evidence type="ECO:0000313" key="13">
    <source>
        <dbReference type="EMBL" id="HIQ68979.1"/>
    </source>
</evidence>
<name>A0A9D0Z4S7_9FIRM</name>
<comment type="function">
    <text evidence="12">Flavin transferase that catalyzes the transfer of the FMN moiety of FAD and its covalent binding to the hydroxyl group of a threonine residue in a target flavoprotein.</text>
</comment>
<reference evidence="13" key="1">
    <citation type="submission" date="2020-10" db="EMBL/GenBank/DDBJ databases">
        <authorList>
            <person name="Gilroy R."/>
        </authorList>
    </citation>
    <scope>NUCLEOTIDE SEQUENCE</scope>
    <source>
        <strain evidence="13">ChiSjej2B20-13462</strain>
    </source>
</reference>
<protein>
    <recommendedName>
        <fullName evidence="2 10">FAD:protein FMN transferase</fullName>
        <ecNumber evidence="1 10">2.7.1.180</ecNumber>
    </recommendedName>
    <alternativeName>
        <fullName evidence="8 10">Flavin transferase</fullName>
    </alternativeName>
</protein>
<dbReference type="PROSITE" id="PS51257">
    <property type="entry name" value="PROKAR_LIPOPROTEIN"/>
    <property type="match status" value="1"/>
</dbReference>
<evidence type="ECO:0000256" key="3">
    <source>
        <dbReference type="ARBA" id="ARBA00022630"/>
    </source>
</evidence>
<gene>
    <name evidence="13" type="ORF">IAA67_01425</name>
</gene>
<keyword evidence="5 10" id="KW-0479">Metal-binding</keyword>
<evidence type="ECO:0000256" key="7">
    <source>
        <dbReference type="ARBA" id="ARBA00022842"/>
    </source>
</evidence>
<dbReference type="PIRSF" id="PIRSF006268">
    <property type="entry name" value="ApbE"/>
    <property type="match status" value="1"/>
</dbReference>
<dbReference type="SUPFAM" id="SSF143631">
    <property type="entry name" value="ApbE-like"/>
    <property type="match status" value="1"/>
</dbReference>
<comment type="subcellular location">
    <subcellularLocation>
        <location evidence="12">Cell inner membrane</location>
        <topology evidence="12">Lipid-anchor</topology>
        <orientation evidence="12">Periplasmic side</orientation>
    </subcellularLocation>
</comment>
<keyword evidence="3 10" id="KW-0285">Flavoprotein</keyword>
<evidence type="ECO:0000256" key="2">
    <source>
        <dbReference type="ARBA" id="ARBA00016337"/>
    </source>
</evidence>
<keyword evidence="12" id="KW-0449">Lipoprotein</keyword>
<dbReference type="InterPro" id="IPR003374">
    <property type="entry name" value="ApbE-like_sf"/>
</dbReference>
<proteinExistence type="inferred from homology"/>
<evidence type="ECO:0000256" key="8">
    <source>
        <dbReference type="ARBA" id="ARBA00031306"/>
    </source>
</evidence>
<dbReference type="GO" id="GO:0016740">
    <property type="term" value="F:transferase activity"/>
    <property type="evidence" value="ECO:0007669"/>
    <property type="project" value="UniProtKB-UniRule"/>
</dbReference>
<feature type="binding site" evidence="11">
    <location>
        <position position="288"/>
    </location>
    <ligand>
        <name>Mg(2+)</name>
        <dbReference type="ChEBI" id="CHEBI:18420"/>
    </ligand>
</feature>
<dbReference type="PANTHER" id="PTHR30040">
    <property type="entry name" value="THIAMINE BIOSYNTHESIS LIPOPROTEIN APBE"/>
    <property type="match status" value="1"/>
</dbReference>
<feature type="binding site" evidence="11">
    <location>
        <position position="181"/>
    </location>
    <ligand>
        <name>Mg(2+)</name>
        <dbReference type="ChEBI" id="CHEBI:18420"/>
    </ligand>
</feature>